<dbReference type="Proteomes" id="UP000035088">
    <property type="component" value="Unassembled WGS sequence"/>
</dbReference>
<feature type="domain" description="Arabinofuranosyltransferase D third carbohydrate binding module" evidence="4">
    <location>
        <begin position="880"/>
        <end position="1039"/>
    </location>
</feature>
<feature type="compositionally biased region" description="Basic and acidic residues" evidence="1">
    <location>
        <begin position="1138"/>
        <end position="1165"/>
    </location>
</feature>
<feature type="domain" description="Alpha-(1-&gt;3)-arabinofuranosyltransferase N-terminal GT-C" evidence="3">
    <location>
        <begin position="1"/>
        <end position="624"/>
    </location>
</feature>
<evidence type="ECO:0000256" key="1">
    <source>
        <dbReference type="SAM" id="MobiDB-lite"/>
    </source>
</evidence>
<reference evidence="5 6" key="1">
    <citation type="submission" date="2011-11" db="EMBL/GenBank/DDBJ databases">
        <title>Whole genome shotgun sequence of Gordonia araii NBRC 100433.</title>
        <authorList>
            <person name="Yoshida Y."/>
            <person name="Hosoyama A."/>
            <person name="Tsuchikane K."/>
            <person name="Katsumata H."/>
            <person name="Yamazaki S."/>
            <person name="Fujita N."/>
        </authorList>
    </citation>
    <scope>NUCLEOTIDE SEQUENCE [LARGE SCALE GENOMIC DNA]</scope>
    <source>
        <strain evidence="5 6">NBRC 100433</strain>
    </source>
</reference>
<dbReference type="Pfam" id="PF24607">
    <property type="entry name" value="CBM_AftD"/>
    <property type="match status" value="1"/>
</dbReference>
<feature type="transmembrane region" description="Helical" evidence="2">
    <location>
        <begin position="304"/>
        <end position="322"/>
    </location>
</feature>
<feature type="region of interest" description="Disordered" evidence="1">
    <location>
        <begin position="895"/>
        <end position="944"/>
    </location>
</feature>
<sequence length="1414" mass="148891">MQNQAYGYFFPHGGFFALGHLLHIPPWITQRLWWALLLAIGVVGIVKLAEALGIGSAGSRLLAGAVFALSPRVLTTIGSISSETLPMMLAPWVLLGVITGLSSTGRPLWQLGLRAAVPIALMGAVNAVATVAATAVGVVWWALACRGTDRRRWVGFGAWWGLGSILACAWWIVPLALMSRVSPPFLDYIESSRVTTQWSSLTEVLRGTSSWTPFVSPERVAGAILVTQPAAVLATGVLAAAGLAGLTMTALPHRRALAALLGVGVTVMCVGFAGEWGSPIADPVRAFLDGPGAPLRNLHKFDPFLRIPLVLGIAHLIARVPLPPTVRVREALAGFAHPQRSRPVAATIVLLVALLGAGTLAWTGGLAGDATYRSLPQHWRDAAAWLDKQGDGDAAPPRSLVVPGSPFAQQLWGTTRDEPMQALARSPWAVRDAIPLVPPTAIRALDAVQRDIASGRASPRLAPMLAQLGIRHVVLRADLDPRESRSARPLLAQQALAGSPGLSKSVEFGPPVAPTVVRGVVVDDGLRPPMPAIQVFTVDDQLFAGTGPILADLNAMPRILGGPEAVPPGVLSILDPDAREAGLRPAPVWVTDSPTDRETDFGRVDDNRSAIRTPEDPRRTKNAVADYPAGPRGTETPRVVGQWLLDNAPDEVRVRTSSSAADATQPGQTVPAASAAAAFDENGSTSWLSAGLDRAVGQWLALEFTRPRANLAVTVTTAKALGPDVTGILVTTDHGTSVAQGVKPDEPVTVSLPPGPTERVQIRAISTKDGSAGNQFALAEVALVDLATGQPLRVRHRVVVPPAPHGTTVAGWSLRQEQPGRAACVDDGRRVRCSPGLGLGPETTGAFSRVLSVPVPGPVDTTVTLRPRPGDEINRLLAQPGRVSAAGEAGVVDPRGSAAAAVDGDPGTTWIAPESSVERTAPPPRSGKGRKPSKDASHARLTLRLPAPQRVEKLVLGLPRGYPAAPTEVAVDLGTGEQVRRVAADGTVSLEPAVTDRIVLTVRRGSDLINVNTLGFARQAPVGISEVAIVPAAPMPMRDDRRPIHIGCDAGLSMSVSGQVVPLRVDTTVGALRSGAPVTALPCGPVLLGGGEQELSVNPGAGFTVDTVDLRTRAAGDSPHSRPWSRYTGSAGASPALDHLEGSAHGHGDRTPPTEKEEYSDGDRVIATKERSYRDPATERWDATTRRVRVDPSTTDRVLVVPESMNPGWRARLNGTDLTALTVNGWQQGWVIPAGASGTVELAFPLDGLYRWALGLGLALLAAVLALAFVRVGGRGRVGETRSPWSRYTRLASSPGTRPPWGTSPTGQSSPRPPWTGAAAWLVASWLLAGWPGLALSTSVGAAVWWWTQNRDRWPGAPVVAAFTLFFAATCALASGPWKSPTGYNGFEWWVQALALAAVAVTMWRSILDQNRPA</sequence>
<dbReference type="InterPro" id="IPR021798">
    <property type="entry name" value="AftD_N"/>
</dbReference>
<evidence type="ECO:0000259" key="3">
    <source>
        <dbReference type="Pfam" id="PF11847"/>
    </source>
</evidence>
<feature type="transmembrane region" description="Helical" evidence="2">
    <location>
        <begin position="256"/>
        <end position="274"/>
    </location>
</feature>
<feature type="transmembrane region" description="Helical" evidence="2">
    <location>
        <begin position="1387"/>
        <end position="1407"/>
    </location>
</feature>
<dbReference type="STRING" id="1073574.GOARA_013_00570"/>
<dbReference type="SUPFAM" id="SSF49785">
    <property type="entry name" value="Galactose-binding domain-like"/>
    <property type="match status" value="1"/>
</dbReference>
<keyword evidence="2" id="KW-0472">Membrane</keyword>
<feature type="transmembrane region" description="Helical" evidence="2">
    <location>
        <begin position="153"/>
        <end position="173"/>
    </location>
</feature>
<feature type="transmembrane region" description="Helical" evidence="2">
    <location>
        <begin position="220"/>
        <end position="244"/>
    </location>
</feature>
<keyword evidence="2" id="KW-0812">Transmembrane</keyword>
<feature type="region of interest" description="Disordered" evidence="1">
    <location>
        <begin position="1114"/>
        <end position="1165"/>
    </location>
</feature>
<keyword evidence="2" id="KW-1133">Transmembrane helix</keyword>
<name>G7GYD8_9ACTN</name>
<feature type="region of interest" description="Disordered" evidence="1">
    <location>
        <begin position="607"/>
        <end position="637"/>
    </location>
</feature>
<feature type="region of interest" description="Disordered" evidence="1">
    <location>
        <begin position="1289"/>
        <end position="1313"/>
    </location>
</feature>
<evidence type="ECO:0000313" key="6">
    <source>
        <dbReference type="Proteomes" id="UP000035088"/>
    </source>
</evidence>
<feature type="transmembrane region" description="Helical" evidence="2">
    <location>
        <begin position="6"/>
        <end position="25"/>
    </location>
</feature>
<proteinExistence type="predicted"/>
<dbReference type="InterPro" id="IPR008979">
    <property type="entry name" value="Galactose-bd-like_sf"/>
</dbReference>
<dbReference type="GO" id="GO:0016740">
    <property type="term" value="F:transferase activity"/>
    <property type="evidence" value="ECO:0007669"/>
    <property type="project" value="InterPro"/>
</dbReference>
<dbReference type="EMBL" id="BAEE01000013">
    <property type="protein sequence ID" value="GAB08613.1"/>
    <property type="molecule type" value="Genomic_DNA"/>
</dbReference>
<evidence type="ECO:0000259" key="4">
    <source>
        <dbReference type="Pfam" id="PF24607"/>
    </source>
</evidence>
<feature type="transmembrane region" description="Helical" evidence="2">
    <location>
        <begin position="32"/>
        <end position="49"/>
    </location>
</feature>
<feature type="transmembrane region" description="Helical" evidence="2">
    <location>
        <begin position="115"/>
        <end position="141"/>
    </location>
</feature>
<dbReference type="Pfam" id="PF11847">
    <property type="entry name" value="GT-C_AftD"/>
    <property type="match status" value="1"/>
</dbReference>
<gene>
    <name evidence="5" type="ORF">GOARA_013_00570</name>
</gene>
<feature type="transmembrane region" description="Helical" evidence="2">
    <location>
        <begin position="1354"/>
        <end position="1375"/>
    </location>
</feature>
<organism evidence="5 6">
    <name type="scientific">Gordonia araii NBRC 100433</name>
    <dbReference type="NCBI Taxonomy" id="1073574"/>
    <lineage>
        <taxon>Bacteria</taxon>
        <taxon>Bacillati</taxon>
        <taxon>Actinomycetota</taxon>
        <taxon>Actinomycetes</taxon>
        <taxon>Mycobacteriales</taxon>
        <taxon>Gordoniaceae</taxon>
        <taxon>Gordonia</taxon>
    </lineage>
</organism>
<evidence type="ECO:0008006" key="7">
    <source>
        <dbReference type="Google" id="ProtNLM"/>
    </source>
</evidence>
<accession>G7GYD8</accession>
<feature type="transmembrane region" description="Helical" evidence="2">
    <location>
        <begin position="1249"/>
        <end position="1270"/>
    </location>
</feature>
<comment type="caution">
    <text evidence="5">The sequence shown here is derived from an EMBL/GenBank/DDBJ whole genome shotgun (WGS) entry which is preliminary data.</text>
</comment>
<feature type="transmembrane region" description="Helical" evidence="2">
    <location>
        <begin position="61"/>
        <end position="80"/>
    </location>
</feature>
<feature type="transmembrane region" description="Helical" evidence="2">
    <location>
        <begin position="343"/>
        <end position="364"/>
    </location>
</feature>
<dbReference type="InterPro" id="IPR056997">
    <property type="entry name" value="CBM_AftD"/>
</dbReference>
<feature type="compositionally biased region" description="Basic and acidic residues" evidence="1">
    <location>
        <begin position="607"/>
        <end position="619"/>
    </location>
</feature>
<keyword evidence="6" id="KW-1185">Reference proteome</keyword>
<evidence type="ECO:0000256" key="2">
    <source>
        <dbReference type="SAM" id="Phobius"/>
    </source>
</evidence>
<evidence type="ECO:0000313" key="5">
    <source>
        <dbReference type="EMBL" id="GAB08613.1"/>
    </source>
</evidence>
<protein>
    <recommendedName>
        <fullName evidence="7">Arabinofuranan 3-O-arabinosyltransferase</fullName>
    </recommendedName>
</protein>